<dbReference type="OrthoDB" id="466056at2"/>
<dbReference type="RefSeq" id="WP_076622745.1">
    <property type="nucleotide sequence ID" value="NZ_BMEW01000011.1"/>
</dbReference>
<feature type="compositionally biased region" description="Basic and acidic residues" evidence="1">
    <location>
        <begin position="1"/>
        <end position="33"/>
    </location>
</feature>
<gene>
    <name evidence="3" type="ORF">Ga0080559_TMP1562</name>
</gene>
<keyword evidence="2" id="KW-0472">Membrane</keyword>
<dbReference type="EMBL" id="CP014796">
    <property type="protein sequence ID" value="APX22358.1"/>
    <property type="molecule type" value="Genomic_DNA"/>
</dbReference>
<name>A0A1U7D2M8_9RHOB</name>
<proteinExistence type="predicted"/>
<keyword evidence="4" id="KW-1185">Reference proteome</keyword>
<evidence type="ECO:0000313" key="4">
    <source>
        <dbReference type="Proteomes" id="UP000186559"/>
    </source>
</evidence>
<sequence length="102" mass="10984">MTDKRPAHEPPHERASDAVEDAARRAASRERMGADAPEPSLGTRLGQIGILGWAIVTPILLGIVVGRIADRTFGTGVFFTAPAIFIGAGIGMHAAWKWMHRQ</sequence>
<accession>A0A1U7D2M8</accession>
<feature type="region of interest" description="Disordered" evidence="1">
    <location>
        <begin position="1"/>
        <end position="41"/>
    </location>
</feature>
<dbReference type="KEGG" id="tpro:Ga0080559_TMP1562"/>
<protein>
    <submittedName>
        <fullName evidence="3">ATP synthase protein I</fullName>
    </submittedName>
</protein>
<evidence type="ECO:0000256" key="2">
    <source>
        <dbReference type="SAM" id="Phobius"/>
    </source>
</evidence>
<feature type="transmembrane region" description="Helical" evidence="2">
    <location>
        <begin position="75"/>
        <end position="96"/>
    </location>
</feature>
<dbReference type="AlphaFoldDB" id="A0A1U7D2M8"/>
<evidence type="ECO:0000256" key="1">
    <source>
        <dbReference type="SAM" id="MobiDB-lite"/>
    </source>
</evidence>
<feature type="transmembrane region" description="Helical" evidence="2">
    <location>
        <begin position="50"/>
        <end position="69"/>
    </location>
</feature>
<keyword evidence="2" id="KW-0812">Transmembrane</keyword>
<dbReference type="Pfam" id="PF09527">
    <property type="entry name" value="ATPase_gene1"/>
    <property type="match status" value="1"/>
</dbReference>
<reference evidence="3 4" key="1">
    <citation type="submission" date="2016-03" db="EMBL/GenBank/DDBJ databases">
        <title>Deep-sea bacteria in the southern Pacific.</title>
        <authorList>
            <person name="Tang K."/>
        </authorList>
    </citation>
    <scope>NUCLEOTIDE SEQUENCE [LARGE SCALE GENOMIC DNA]</scope>
    <source>
        <strain evidence="3 4">JLT2016</strain>
    </source>
</reference>
<organism evidence="3 4">
    <name type="scientific">Salipiger profundus</name>
    <dbReference type="NCBI Taxonomy" id="1229727"/>
    <lineage>
        <taxon>Bacteria</taxon>
        <taxon>Pseudomonadati</taxon>
        <taxon>Pseudomonadota</taxon>
        <taxon>Alphaproteobacteria</taxon>
        <taxon>Rhodobacterales</taxon>
        <taxon>Roseobacteraceae</taxon>
        <taxon>Salipiger</taxon>
    </lineage>
</organism>
<dbReference type="InterPro" id="IPR032820">
    <property type="entry name" value="ATPase_put"/>
</dbReference>
<keyword evidence="2" id="KW-1133">Transmembrane helix</keyword>
<evidence type="ECO:0000313" key="3">
    <source>
        <dbReference type="EMBL" id="APX22358.1"/>
    </source>
</evidence>
<dbReference type="STRING" id="1229727.Ga0080559_TMP1562"/>
<dbReference type="Proteomes" id="UP000186559">
    <property type="component" value="Chromosome"/>
</dbReference>